<dbReference type="Pfam" id="PF00623">
    <property type="entry name" value="RNA_pol_Rpb1_2"/>
    <property type="match status" value="1"/>
</dbReference>
<evidence type="ECO:0000256" key="5">
    <source>
        <dbReference type="ARBA" id="ARBA00023163"/>
    </source>
</evidence>
<dbReference type="InterPro" id="IPR044893">
    <property type="entry name" value="RNA_pol_Rpb1_clamp_domain"/>
</dbReference>
<dbReference type="Gene3D" id="2.40.40.20">
    <property type="match status" value="1"/>
</dbReference>
<dbReference type="EC" id="2.7.7.6" evidence="1"/>
<dbReference type="GO" id="GO:0000428">
    <property type="term" value="C:DNA-directed RNA polymerase complex"/>
    <property type="evidence" value="ECO:0007669"/>
    <property type="project" value="UniProtKB-KW"/>
</dbReference>
<dbReference type="InterPro" id="IPR000722">
    <property type="entry name" value="RNA_pol_asu"/>
</dbReference>
<dbReference type="GO" id="GO:0003899">
    <property type="term" value="F:DNA-directed RNA polymerase activity"/>
    <property type="evidence" value="ECO:0007669"/>
    <property type="project" value="UniProtKB-EC"/>
</dbReference>
<dbReference type="SUPFAM" id="SSF64484">
    <property type="entry name" value="beta and beta-prime subunits of DNA dependent RNA-polymerase"/>
    <property type="match status" value="1"/>
</dbReference>
<dbReference type="Pfam" id="PF11523">
    <property type="entry name" value="DUF3223"/>
    <property type="match status" value="1"/>
</dbReference>
<dbReference type="PANTHER" id="PTHR19376:SF46">
    <property type="entry name" value="DNA-DIRECTED RNA POLYMERASE SUBUNIT"/>
    <property type="match status" value="1"/>
</dbReference>
<accession>A0ABC9CVU7</accession>
<reference evidence="9" key="1">
    <citation type="submission" date="2024-06" db="EMBL/GenBank/DDBJ databases">
        <authorList>
            <person name="Ryan C."/>
        </authorList>
    </citation>
    <scope>NUCLEOTIDE SEQUENCE [LARGE SCALE GENOMIC DNA]</scope>
</reference>
<evidence type="ECO:0000259" key="7">
    <source>
        <dbReference type="SMART" id="SM00663"/>
    </source>
</evidence>
<evidence type="ECO:0000256" key="3">
    <source>
        <dbReference type="ARBA" id="ARBA00022679"/>
    </source>
</evidence>
<sequence>MADDDPGAAADSDLNIPGGCIRRIKLSVASNEEILKAQPVDALGKLFPITHGSQLQENPSLGLPLQVGSCESCGATQLDKCEGHFGFIELPASIYHPSHVVELGKILNVICLCCLRLKKPNVKGIGKERKFTSCSYCQDIPPLCVSQVKKSNGARTLELKAPLKQEVGDGFWSFLDQFGFHTRRTSHRRPLHPKEVQNIMEKISKQTRMRLAARGYNLQNGFVMNYMCVPPNCLHISNLLDDNTAMCPPDTSKGLLQKVLYIIEQIKRSSISHPNFEAREVGEDDLQVAVANYINMGGASKGTQSVTFTRQPAPKQWQQRMKALFISKSSNFTCRAVITGDPYIGLDVVGVPDEVASRMSVEEHVTGYNIARLQDMMDKGLCLTYTDVNSNRYELAGEKGRKRHAMLRVGEAVERRVLDGDLVFLNRSPSTDMHSVQALYVHVHDDHTIKINPLICGPLGADFDGDCVHIFFPRSVSARVEATELFTVENQLLNSHNAKLNFQIKNDYLLALKIMCDRRYSREEANQIAMFSSGMIRLGDPYWTIPQILQSTGALTTLPSHPNKETVGALVTAIISSTLSGKGPREAMKLLNLLQPLLMESLLMDGFSMSLRDFSGPSAMLKPIQSTSLELGELRESTVKFIANSSALGLLVDPKSDSALRKLVEQLGFLDCQLQNNGRLYSRNLVEDCYKFLNKCSRSTKFYDPLKAHDVVNSSFYNGLNPHEELLHSISVREKIERSSSKGLAEPGNLFKNMMAILRDVIVCYDGTIRTLCSNSIVQFDSTYVSSSVTPAPGDPVGILAATAVANAAYKAVLDPNQNNTTSWDLMKEVLLTKASSISDATDQKAILYLEKCFCGFEFCMERAALRVQSCLKRIKLEDCATEVSIKYQQEATQAAHCLVGHIHLEKEQLNRMDITMGYILQKCQEVISKHEKKSRQRSQILKTAEMISSEYCLCDQDIGDEKALRVSCLEVFLDASTATGLSESNVVQLMTNTIFPILLGTIIKGDPRVQDAKVIWVEPELTCWVQNSSAKQKGELALEITVEKAAAAESGGTWGVAMDACVPVMDLIDTTRSVPYNIQEVQEVFGTSCVFDRVRQVLFEHQYRVVWSTEEDLYIERFLMFCSPFGSSLQHLSKAVGMVTKSVLIRHLTTVASIMTCTGSLHGFNRSGYKATFQSLKIQLPFTEATLSRPMQCFRKSAEKVDSDQLASVVSTCSWGIHAAIGTGSTFEIYWKDENQSASNEILGGYGLYDFLATVGTIGAAEHETVTPHSSCLYDVDKIPEDEVQEDEVVCLGGNLPISWTDKPKDDSLLHDFKGRRAGIHMTRQEHQGMHNRSDWNSVANWKNDGPRGPHSAFARSTSTDGWNKRRFTGHVFERKQPMHSSSSAVIHQDDKPSWYSKNVEGAQKYGIAESSRSGGWNRKNNSFGRGGGRGMRKSVASHRGDSNSRNWRAQNNGSVRQGSVSYSLTPLEQQIYAQVDPIMKNVKRIIRESRDGMKLSRDDEMFIVNQVLMYHPEKEEKMSGQGNYITVGKHHTFHSSRCLYVASSDGSSSDFSYKKCLENFIKIQYPNAADAFCRKYFK</sequence>
<feature type="domain" description="RNA polymerase N-terminal" evidence="7">
    <location>
        <begin position="220"/>
        <end position="516"/>
    </location>
</feature>
<organism evidence="8 9">
    <name type="scientific">Urochloa decumbens</name>
    <dbReference type="NCBI Taxonomy" id="240449"/>
    <lineage>
        <taxon>Eukaryota</taxon>
        <taxon>Viridiplantae</taxon>
        <taxon>Streptophyta</taxon>
        <taxon>Embryophyta</taxon>
        <taxon>Tracheophyta</taxon>
        <taxon>Spermatophyta</taxon>
        <taxon>Magnoliopsida</taxon>
        <taxon>Liliopsida</taxon>
        <taxon>Poales</taxon>
        <taxon>Poaceae</taxon>
        <taxon>PACMAD clade</taxon>
        <taxon>Panicoideae</taxon>
        <taxon>Panicodae</taxon>
        <taxon>Paniceae</taxon>
        <taxon>Melinidinae</taxon>
        <taxon>Urochloa</taxon>
    </lineage>
</organism>
<feature type="region of interest" description="Disordered" evidence="6">
    <location>
        <begin position="1412"/>
        <end position="1457"/>
    </location>
</feature>
<evidence type="ECO:0000256" key="2">
    <source>
        <dbReference type="ARBA" id="ARBA00022478"/>
    </source>
</evidence>
<keyword evidence="4" id="KW-0548">Nucleotidyltransferase</keyword>
<gene>
    <name evidence="8" type="ORF">URODEC1_LOCUS79012</name>
</gene>
<keyword evidence="2" id="KW-0240">DNA-directed RNA polymerase</keyword>
<dbReference type="InterPro" id="IPR006592">
    <property type="entry name" value="RNA_pol_N"/>
</dbReference>
<name>A0ABC9CVU7_9POAL</name>
<dbReference type="InterPro" id="IPR045867">
    <property type="entry name" value="DNA-dir_RpoC_beta_prime"/>
</dbReference>
<dbReference type="SMART" id="SM00663">
    <property type="entry name" value="RPOLA_N"/>
    <property type="match status" value="1"/>
</dbReference>
<evidence type="ECO:0000256" key="4">
    <source>
        <dbReference type="ARBA" id="ARBA00022695"/>
    </source>
</evidence>
<dbReference type="EMBL" id="OZ075140">
    <property type="protein sequence ID" value="CAL5026851.1"/>
    <property type="molecule type" value="Genomic_DNA"/>
</dbReference>
<feature type="compositionally biased region" description="Polar residues" evidence="6">
    <location>
        <begin position="1412"/>
        <end position="1425"/>
    </location>
</feature>
<evidence type="ECO:0000256" key="6">
    <source>
        <dbReference type="SAM" id="MobiDB-lite"/>
    </source>
</evidence>
<dbReference type="Gene3D" id="4.10.860.120">
    <property type="entry name" value="RNA polymerase II, clamp domain"/>
    <property type="match status" value="1"/>
</dbReference>
<feature type="compositionally biased region" description="Polar residues" evidence="6">
    <location>
        <begin position="1445"/>
        <end position="1457"/>
    </location>
</feature>
<protein>
    <recommendedName>
        <fullName evidence="1">DNA-directed RNA polymerase</fullName>
        <ecNumber evidence="1">2.7.7.6</ecNumber>
    </recommendedName>
</protein>
<reference evidence="8 9" key="2">
    <citation type="submission" date="2024-10" db="EMBL/GenBank/DDBJ databases">
        <authorList>
            <person name="Ryan C."/>
        </authorList>
    </citation>
    <scope>NUCLEOTIDE SEQUENCE [LARGE SCALE GENOMIC DNA]</scope>
</reference>
<evidence type="ECO:0000313" key="9">
    <source>
        <dbReference type="Proteomes" id="UP001497457"/>
    </source>
</evidence>
<proteinExistence type="predicted"/>
<dbReference type="Gene3D" id="3.30.1490.180">
    <property type="entry name" value="RNA polymerase ii"/>
    <property type="match status" value="1"/>
</dbReference>
<dbReference type="Gene3D" id="3.10.450.40">
    <property type="match status" value="1"/>
</dbReference>
<keyword evidence="3" id="KW-0808">Transferase</keyword>
<keyword evidence="5" id="KW-0804">Transcription</keyword>
<dbReference type="PANTHER" id="PTHR19376">
    <property type="entry name" value="DNA-DIRECTED RNA POLYMERASE"/>
    <property type="match status" value="1"/>
</dbReference>
<dbReference type="Proteomes" id="UP001497457">
    <property type="component" value="Chromosome 30rd"/>
</dbReference>
<keyword evidence="9" id="KW-1185">Reference proteome</keyword>
<evidence type="ECO:0000313" key="8">
    <source>
        <dbReference type="EMBL" id="CAL5026851.1"/>
    </source>
</evidence>
<evidence type="ECO:0000256" key="1">
    <source>
        <dbReference type="ARBA" id="ARBA00012418"/>
    </source>
</evidence>